<dbReference type="AlphaFoldDB" id="A0A9X4AZ04"/>
<evidence type="ECO:0000313" key="2">
    <source>
        <dbReference type="Proteomes" id="UP001151081"/>
    </source>
</evidence>
<protein>
    <submittedName>
        <fullName evidence="1">Uncharacterized protein</fullName>
    </submittedName>
</protein>
<proteinExistence type="predicted"/>
<dbReference type="RefSeq" id="WP_272459655.1">
    <property type="nucleotide sequence ID" value="NZ_JAGTJJ010000056.1"/>
</dbReference>
<comment type="caution">
    <text evidence="1">The sequence shown here is derived from an EMBL/GenBank/DDBJ whole genome shotgun (WGS) entry which is preliminary data.</text>
</comment>
<reference evidence="1 2" key="1">
    <citation type="submission" date="2021-04" db="EMBL/GenBank/DDBJ databases">
        <title>Genome analysis of Polyangium sp.</title>
        <authorList>
            <person name="Li Y."/>
            <person name="Wang J."/>
        </authorList>
    </citation>
    <scope>NUCLEOTIDE SEQUENCE [LARGE SCALE GENOMIC DNA]</scope>
    <source>
        <strain evidence="1 2">SDU14</strain>
    </source>
</reference>
<gene>
    <name evidence="1" type="ORF">KEG57_44720</name>
</gene>
<name>A0A9X4AZ04_9BACT</name>
<dbReference type="EMBL" id="JAGTJJ010000056">
    <property type="protein sequence ID" value="MDC3987652.1"/>
    <property type="molecule type" value="Genomic_DNA"/>
</dbReference>
<organism evidence="1 2">
    <name type="scientific">Polyangium jinanense</name>
    <dbReference type="NCBI Taxonomy" id="2829994"/>
    <lineage>
        <taxon>Bacteria</taxon>
        <taxon>Pseudomonadati</taxon>
        <taxon>Myxococcota</taxon>
        <taxon>Polyangia</taxon>
        <taxon>Polyangiales</taxon>
        <taxon>Polyangiaceae</taxon>
        <taxon>Polyangium</taxon>
    </lineage>
</organism>
<evidence type="ECO:0000313" key="1">
    <source>
        <dbReference type="EMBL" id="MDC3987652.1"/>
    </source>
</evidence>
<accession>A0A9X4AZ04</accession>
<dbReference type="Proteomes" id="UP001151081">
    <property type="component" value="Unassembled WGS sequence"/>
</dbReference>
<sequence length="274" mass="29461">MSRKAVLLDRVDAQLVDDVERAVRAAKALPSTRLSQTKLTPHASAELVRQLVARGLERSPKTIRVPLAAQIESLLQGGARVPLKDVGKRVKGGTKAELDAALAKFIREGHARVVVRTQVEVLVGPAERALDPTEIAHLSKTAAQVSKTLKKVQAKGLPRSILQEDLAALFAPLQPSLRLAATTPDQAPSTLVDEALRRLEDPALKLVRIPDLVRALSSRLSLDAIHRALAEGAKDGTLELRPEAGAEFLKPEDVPLCPPGPRGTVLSYARRVSP</sequence>
<keyword evidence="2" id="KW-1185">Reference proteome</keyword>